<feature type="repeat" description="PPR" evidence="3">
    <location>
        <begin position="392"/>
        <end position="426"/>
    </location>
</feature>
<proteinExistence type="inferred from homology"/>
<organism evidence="5 6">
    <name type="scientific">Dillenia turbinata</name>
    <dbReference type="NCBI Taxonomy" id="194707"/>
    <lineage>
        <taxon>Eukaryota</taxon>
        <taxon>Viridiplantae</taxon>
        <taxon>Streptophyta</taxon>
        <taxon>Embryophyta</taxon>
        <taxon>Tracheophyta</taxon>
        <taxon>Spermatophyta</taxon>
        <taxon>Magnoliopsida</taxon>
        <taxon>eudicotyledons</taxon>
        <taxon>Gunneridae</taxon>
        <taxon>Pentapetalae</taxon>
        <taxon>Dilleniales</taxon>
        <taxon>Dilleniaceae</taxon>
        <taxon>Dillenia</taxon>
    </lineage>
</organism>
<sequence>MSFHFARTLLLKTTQNQNPLLHSATFTHRLHSTQSRLSKRPHRTHFLSVLCPPPHPVPSPQTLPNPDPDDSDFITISNLLANPSHSPGPGLENALNQTGIKPGSTLIQSLFNHFGSSPKPLFSLYLWAEKHPEFRSSVEIFNDVVQFLAKSREFDSAWAMVLDRIGNDGVKHNVVSFDTFVILIRRYCRAGMHMSAIRTYDFACSLDLICDNESKLKLFEILLDSLCKEGHVGVASEHFGKRREMDPNWLPSIRVYNILLNGWFRARKLKHAERLWGKMKNEKVVPSIVTYGTLVEGYCRMRRIERAMELVDEMRGEGIEPNHMVYNPIVDALAEEGRFKEAFGLMERFLVLELGPNISTYNSLVKGLCKARDIVGANKVLKMMVGRGVLPTLMTYNYLFKYFAKFGKIEEAMNLYNKIIESGYAPDKLTFHLLVKMLCEQERLELTMQVIKEMRARGFDLDLATSTMLVHLLCKMHRLHEASAEFEDMFRRGIVPQYLTFVKLNDELKKRGMTKMARMLSDLMASVPHSTNLPDTFVRDKNSSRAKKISIMQKAEAMSNILSTCNDPRELVKQRRSTENAVSSANQLMEDIKKRVNGGMSAK</sequence>
<evidence type="ECO:0000313" key="6">
    <source>
        <dbReference type="Proteomes" id="UP001370490"/>
    </source>
</evidence>
<dbReference type="Proteomes" id="UP001370490">
    <property type="component" value="Unassembled WGS sequence"/>
</dbReference>
<evidence type="ECO:0000256" key="3">
    <source>
        <dbReference type="PROSITE-ProRule" id="PRU00708"/>
    </source>
</evidence>
<accession>A0AAN8YRJ2</accession>
<feature type="repeat" description="PPR" evidence="3">
    <location>
        <begin position="252"/>
        <end position="286"/>
    </location>
</feature>
<dbReference type="Pfam" id="PF13041">
    <property type="entry name" value="PPR_2"/>
    <property type="match status" value="2"/>
</dbReference>
<feature type="repeat" description="PPR" evidence="3">
    <location>
        <begin position="357"/>
        <end position="391"/>
    </location>
</feature>
<keyword evidence="2" id="KW-0677">Repeat</keyword>
<dbReference type="SUPFAM" id="SSF81901">
    <property type="entry name" value="HCP-like"/>
    <property type="match status" value="1"/>
</dbReference>
<feature type="repeat" description="PPR" evidence="3">
    <location>
        <begin position="462"/>
        <end position="496"/>
    </location>
</feature>
<evidence type="ECO:0000256" key="1">
    <source>
        <dbReference type="ARBA" id="ARBA00007626"/>
    </source>
</evidence>
<dbReference type="NCBIfam" id="TIGR00756">
    <property type="entry name" value="PPR"/>
    <property type="match status" value="5"/>
</dbReference>
<evidence type="ECO:0000256" key="2">
    <source>
        <dbReference type="ARBA" id="ARBA00022737"/>
    </source>
</evidence>
<dbReference type="Pfam" id="PF01535">
    <property type="entry name" value="PPR"/>
    <property type="match status" value="2"/>
</dbReference>
<comment type="similarity">
    <text evidence="1">Belongs to the PPR family. P subfamily.</text>
</comment>
<dbReference type="PROSITE" id="PS51375">
    <property type="entry name" value="PPR"/>
    <property type="match status" value="7"/>
</dbReference>
<dbReference type="PANTHER" id="PTHR47941">
    <property type="entry name" value="PENTATRICOPEPTIDE REPEAT-CONTAINING PROTEIN 3, MITOCHONDRIAL"/>
    <property type="match status" value="1"/>
</dbReference>
<dbReference type="EMBL" id="JBAMMX010000027">
    <property type="protein sequence ID" value="KAK6912674.1"/>
    <property type="molecule type" value="Genomic_DNA"/>
</dbReference>
<evidence type="ECO:0000313" key="5">
    <source>
        <dbReference type="EMBL" id="KAK6912674.1"/>
    </source>
</evidence>
<dbReference type="InterPro" id="IPR002885">
    <property type="entry name" value="PPR_rpt"/>
</dbReference>
<protein>
    <submittedName>
        <fullName evidence="5">Pentatricopeptide repeat</fullName>
    </submittedName>
</protein>
<gene>
    <name evidence="5" type="ORF">RJ641_022275</name>
</gene>
<dbReference type="InterPro" id="IPR011990">
    <property type="entry name" value="TPR-like_helical_dom_sf"/>
</dbReference>
<feature type="repeat" description="PPR" evidence="3">
    <location>
        <begin position="322"/>
        <end position="356"/>
    </location>
</feature>
<evidence type="ECO:0000256" key="4">
    <source>
        <dbReference type="SAM" id="MobiDB-lite"/>
    </source>
</evidence>
<dbReference type="Gene3D" id="1.25.40.10">
    <property type="entry name" value="Tetratricopeptide repeat domain"/>
    <property type="match status" value="4"/>
</dbReference>
<name>A0AAN8YRJ2_9MAGN</name>
<reference evidence="5 6" key="1">
    <citation type="submission" date="2023-12" db="EMBL/GenBank/DDBJ databases">
        <title>A high-quality genome assembly for Dillenia turbinata (Dilleniales).</title>
        <authorList>
            <person name="Chanderbali A."/>
        </authorList>
    </citation>
    <scope>NUCLEOTIDE SEQUENCE [LARGE SCALE GENOMIC DNA]</scope>
    <source>
        <strain evidence="5">LSX21</strain>
        <tissue evidence="5">Leaf</tissue>
    </source>
</reference>
<feature type="region of interest" description="Disordered" evidence="4">
    <location>
        <begin position="576"/>
        <end position="603"/>
    </location>
</feature>
<feature type="repeat" description="PPR" evidence="3">
    <location>
        <begin position="427"/>
        <end position="461"/>
    </location>
</feature>
<dbReference type="AlphaFoldDB" id="A0AAN8YRJ2"/>
<feature type="repeat" description="PPR" evidence="3">
    <location>
        <begin position="287"/>
        <end position="321"/>
    </location>
</feature>
<comment type="caution">
    <text evidence="5">The sequence shown here is derived from an EMBL/GenBank/DDBJ whole genome shotgun (WGS) entry which is preliminary data.</text>
</comment>
<keyword evidence="6" id="KW-1185">Reference proteome</keyword>